<reference evidence="5" key="2">
    <citation type="submission" date="2021-01" db="EMBL/GenBank/DDBJ databases">
        <authorList>
            <person name="Schikora-Tamarit M.A."/>
        </authorList>
    </citation>
    <scope>NUCLEOTIDE SEQUENCE</scope>
    <source>
        <strain evidence="5">CBS2887</strain>
    </source>
</reference>
<dbReference type="OrthoDB" id="1737613at2759"/>
<evidence type="ECO:0000313" key="5">
    <source>
        <dbReference type="EMBL" id="KAH3686638.1"/>
    </source>
</evidence>
<proteinExistence type="predicted"/>
<dbReference type="GO" id="GO:0006574">
    <property type="term" value="P:L-valine catabolic process"/>
    <property type="evidence" value="ECO:0007669"/>
    <property type="project" value="TreeGrafter"/>
</dbReference>
<feature type="domain" description="Enoyl-CoA hydratase/isomerase" evidence="4">
    <location>
        <begin position="49"/>
        <end position="386"/>
    </location>
</feature>
<dbReference type="PANTHER" id="PTHR43176:SF3">
    <property type="entry name" value="3-HYDROXYISOBUTYRYL-COA HYDROLASE, MITOCHONDRIAL"/>
    <property type="match status" value="1"/>
</dbReference>
<organism evidence="5 6">
    <name type="scientific">Wickerhamomyces pijperi</name>
    <name type="common">Yeast</name>
    <name type="synonym">Pichia pijperi</name>
    <dbReference type="NCBI Taxonomy" id="599730"/>
    <lineage>
        <taxon>Eukaryota</taxon>
        <taxon>Fungi</taxon>
        <taxon>Dikarya</taxon>
        <taxon>Ascomycota</taxon>
        <taxon>Saccharomycotina</taxon>
        <taxon>Saccharomycetes</taxon>
        <taxon>Phaffomycetales</taxon>
        <taxon>Wickerhamomycetaceae</taxon>
        <taxon>Wickerhamomyces</taxon>
    </lineage>
</organism>
<name>A0A9P8Q9S4_WICPI</name>
<gene>
    <name evidence="5" type="ORF">WICPIJ_002388</name>
</gene>
<comment type="caution">
    <text evidence="5">The sequence shown here is derived from an EMBL/GenBank/DDBJ whole genome shotgun (WGS) entry which is preliminary data.</text>
</comment>
<dbReference type="Gene3D" id="3.90.226.10">
    <property type="entry name" value="2-enoyl-CoA Hydratase, Chain A, domain 1"/>
    <property type="match status" value="1"/>
</dbReference>
<comment type="catalytic activity">
    <reaction evidence="1">
        <text>3-hydroxy-2-methylpropanoyl-CoA + H2O = 3-hydroxy-2-methylpropanoate + CoA + H(+)</text>
        <dbReference type="Rhea" id="RHEA:20888"/>
        <dbReference type="ChEBI" id="CHEBI:11805"/>
        <dbReference type="ChEBI" id="CHEBI:15377"/>
        <dbReference type="ChEBI" id="CHEBI:15378"/>
        <dbReference type="ChEBI" id="CHEBI:57287"/>
        <dbReference type="ChEBI" id="CHEBI:57340"/>
        <dbReference type="EC" id="3.1.2.4"/>
    </reaction>
</comment>
<dbReference type="PANTHER" id="PTHR43176">
    <property type="entry name" value="3-HYDROXYISOBUTYRYL-COA HYDROLASE-RELATED"/>
    <property type="match status" value="1"/>
</dbReference>
<reference evidence="5" key="1">
    <citation type="journal article" date="2021" name="Open Biol.">
        <title>Shared evolutionary footprints suggest mitochondrial oxidative damage underlies multiple complex I losses in fungi.</title>
        <authorList>
            <person name="Schikora-Tamarit M.A."/>
            <person name="Marcet-Houben M."/>
            <person name="Nosek J."/>
            <person name="Gabaldon T."/>
        </authorList>
    </citation>
    <scope>NUCLEOTIDE SEQUENCE</scope>
    <source>
        <strain evidence="5">CBS2887</strain>
    </source>
</reference>
<evidence type="ECO:0000256" key="1">
    <source>
        <dbReference type="ARBA" id="ARBA00001709"/>
    </source>
</evidence>
<dbReference type="Pfam" id="PF16113">
    <property type="entry name" value="ECH_2"/>
    <property type="match status" value="1"/>
</dbReference>
<dbReference type="EC" id="3.1.2.4" evidence="2"/>
<dbReference type="SUPFAM" id="SSF52096">
    <property type="entry name" value="ClpP/crotonase"/>
    <property type="match status" value="1"/>
</dbReference>
<dbReference type="InterPro" id="IPR045004">
    <property type="entry name" value="ECH_dom"/>
</dbReference>
<accession>A0A9P8Q9S4</accession>
<evidence type="ECO:0000259" key="4">
    <source>
        <dbReference type="Pfam" id="PF16113"/>
    </source>
</evidence>
<evidence type="ECO:0000256" key="3">
    <source>
        <dbReference type="ARBA" id="ARBA00022801"/>
    </source>
</evidence>
<dbReference type="GO" id="GO:0003860">
    <property type="term" value="F:3-hydroxyisobutyryl-CoA hydrolase activity"/>
    <property type="evidence" value="ECO:0007669"/>
    <property type="project" value="UniProtKB-EC"/>
</dbReference>
<dbReference type="EMBL" id="JAEUBG010001287">
    <property type="protein sequence ID" value="KAH3686638.1"/>
    <property type="molecule type" value="Genomic_DNA"/>
</dbReference>
<dbReference type="InterPro" id="IPR029045">
    <property type="entry name" value="ClpP/crotonase-like_dom_sf"/>
</dbReference>
<dbReference type="NCBIfam" id="NF004127">
    <property type="entry name" value="PRK05617.1"/>
    <property type="match status" value="1"/>
</dbReference>
<dbReference type="Proteomes" id="UP000774326">
    <property type="component" value="Unassembled WGS sequence"/>
</dbReference>
<dbReference type="GO" id="GO:0005739">
    <property type="term" value="C:mitochondrion"/>
    <property type="evidence" value="ECO:0007669"/>
    <property type="project" value="TreeGrafter"/>
</dbReference>
<keyword evidence="6" id="KW-1185">Reference proteome</keyword>
<evidence type="ECO:0000313" key="6">
    <source>
        <dbReference type="Proteomes" id="UP000774326"/>
    </source>
</evidence>
<dbReference type="InterPro" id="IPR032259">
    <property type="entry name" value="HIBYL-CoA-H"/>
</dbReference>
<dbReference type="CDD" id="cd06558">
    <property type="entry name" value="crotonase-like"/>
    <property type="match status" value="1"/>
</dbReference>
<sequence>MLRSVNCKSSLAQTRRALLSTTSAIRMSSTKAQAAAEDEVIFENVNNTKIVTLNRPSKLNSLNWSMITQLHPRLAEYAKSDITQLIIQRANGRAFCAGGDVASCAQYNAEGRTDGSTALFQQEYSLNYLLSTYTKPIVSLTDGITMGGGVGLAIHTPFRVATENTRTAMPEMDIGFSPDVGTTFALNKQVPASFGWYMALTGESIFGLDNYFIGLSTHYIPSHRLAEVTKALTDANLATEHSADSYTIVNNILESFTDPLPADYKFKHSKENLALIDSIFHEEATIESILNDLKEEGSPFALATYETLSKKSPLSMKVALALLQRGLHSDIKSCLQRELSAAEQFMKDSDFNEGVTSKLITKSKELPNWKNKTPQEVTTKDILKFFKPSANFKLDTHSNTTFNQYPYNFGLPKEDEVKTLIDKQFSREQVLEFFNNHKVYKNKAGLNQYLNYVISAKGEYTPEGTLGWKL</sequence>
<keyword evidence="3" id="KW-0378">Hydrolase</keyword>
<dbReference type="AlphaFoldDB" id="A0A9P8Q9S4"/>
<protein>
    <recommendedName>
        <fullName evidence="2">3-hydroxyisobutyryl-CoA hydrolase</fullName>
        <ecNumber evidence="2">3.1.2.4</ecNumber>
    </recommendedName>
</protein>
<evidence type="ECO:0000256" key="2">
    <source>
        <dbReference type="ARBA" id="ARBA00011915"/>
    </source>
</evidence>